<dbReference type="RefSeq" id="XP_043133061.1">
    <property type="nucleotide sequence ID" value="XM_043276566.1"/>
</dbReference>
<dbReference type="EMBL" id="AP024416">
    <property type="protein sequence ID" value="BCR84539.1"/>
    <property type="molecule type" value="Genomic_DNA"/>
</dbReference>
<evidence type="ECO:0000313" key="1">
    <source>
        <dbReference type="EMBL" id="BCR84539.1"/>
    </source>
</evidence>
<dbReference type="PROSITE" id="PS51257">
    <property type="entry name" value="PROKAR_LIPOPROTEIN"/>
    <property type="match status" value="1"/>
</dbReference>
<name>A0A7R7VH41_ASPCH</name>
<evidence type="ECO:0000313" key="2">
    <source>
        <dbReference type="Proteomes" id="UP000637239"/>
    </source>
</evidence>
<dbReference type="KEGG" id="ache:ACHE_11941S"/>
<keyword evidence="2" id="KW-1185">Reference proteome</keyword>
<reference evidence="1" key="2">
    <citation type="submission" date="2021-02" db="EMBL/GenBank/DDBJ databases">
        <title>Aspergillus chevalieri M1 genome sequence.</title>
        <authorList>
            <person name="Kadooka C."/>
            <person name="Mori K."/>
            <person name="Futagami T."/>
        </authorList>
    </citation>
    <scope>NUCLEOTIDE SEQUENCE</scope>
    <source>
        <strain evidence="1">M1</strain>
    </source>
</reference>
<gene>
    <name evidence="1" type="ORF">ACHE_11941S</name>
</gene>
<protein>
    <submittedName>
        <fullName evidence="1">Uncharacterized protein</fullName>
    </submittedName>
</protein>
<organism evidence="1 2">
    <name type="scientific">Aspergillus chevalieri</name>
    <name type="common">Eurotium chevalieri</name>
    <dbReference type="NCBI Taxonomy" id="182096"/>
    <lineage>
        <taxon>Eukaryota</taxon>
        <taxon>Fungi</taxon>
        <taxon>Dikarya</taxon>
        <taxon>Ascomycota</taxon>
        <taxon>Pezizomycotina</taxon>
        <taxon>Eurotiomycetes</taxon>
        <taxon>Eurotiomycetidae</taxon>
        <taxon>Eurotiales</taxon>
        <taxon>Aspergillaceae</taxon>
        <taxon>Aspergillus</taxon>
        <taxon>Aspergillus subgen. Aspergillus</taxon>
    </lineage>
</organism>
<sequence length="275" mass="30232">MASRAASETASFLFPALNLFTTNPSCPFALGVSCTGNGGLPLHGVSLRGSSRGRGCQRRKHRCGCSLIRGASVFCRALLVFLVPVIDTLELNTVFAKCIAGRSVNKPIEYIVIEGIFQPKDLHIVRLILLAGFHQITVKGCEQFIDGFAALFQCAEVVHCFPLEFLVHVVEIKMFEESGHCIVVYRSGRIGVGNHPWENMASRIARQSSISIPEAFIGTTQSFPVNVKFRFQEMFEVLIGSNISPKHLRIRQDLSGTLVRVIAIIPLAHSAWGPR</sequence>
<accession>A0A7R7VH41</accession>
<dbReference type="Proteomes" id="UP000637239">
    <property type="component" value="Chromosome 1"/>
</dbReference>
<dbReference type="GeneID" id="66978898"/>
<dbReference type="AlphaFoldDB" id="A0A7R7VH41"/>
<proteinExistence type="predicted"/>
<reference evidence="1" key="1">
    <citation type="submission" date="2021-01" db="EMBL/GenBank/DDBJ databases">
        <authorList>
            <consortium name="Aspergillus chevalieri M1 genome sequencing consortium"/>
            <person name="Kazuki M."/>
            <person name="Futagami T."/>
        </authorList>
    </citation>
    <scope>NUCLEOTIDE SEQUENCE</scope>
    <source>
        <strain evidence="1">M1</strain>
    </source>
</reference>